<dbReference type="GO" id="GO:0005794">
    <property type="term" value="C:Golgi apparatus"/>
    <property type="evidence" value="ECO:0007669"/>
    <property type="project" value="TreeGrafter"/>
</dbReference>
<gene>
    <name evidence="3" type="ORF">CUNI_LOCUS4862</name>
</gene>
<feature type="coiled-coil region" evidence="1">
    <location>
        <begin position="297"/>
        <end position="437"/>
    </location>
</feature>
<keyword evidence="4" id="KW-1185">Reference proteome</keyword>
<protein>
    <recommendedName>
        <fullName evidence="5">Golgin subfamily A member 4</fullName>
    </recommendedName>
</protein>
<dbReference type="PANTHER" id="PTHR19327:SF0">
    <property type="entry name" value="GOLGIN SUBFAMILY A MEMBER 4"/>
    <property type="match status" value="1"/>
</dbReference>
<feature type="coiled-coil region" evidence="1">
    <location>
        <begin position="903"/>
        <end position="1017"/>
    </location>
</feature>
<feature type="coiled-coil region" evidence="1">
    <location>
        <begin position="1334"/>
        <end position="1633"/>
    </location>
</feature>
<feature type="coiled-coil region" evidence="1">
    <location>
        <begin position="1793"/>
        <end position="1849"/>
    </location>
</feature>
<accession>A0A8S3YQB4</accession>
<feature type="coiled-coil region" evidence="1">
    <location>
        <begin position="1661"/>
        <end position="1746"/>
    </location>
</feature>
<sequence>FLFSLIFQLKLQKESKQHLEQLRAEATPQTSPTSVDANNGNSSMREDVELLKSKIKRQDGLLQKCRETITSYKEKLTQLSQDKQELIEKLDLVSKTGDKGNPHSPDQVSRLQTQMQEARKVIEQLQLDREVAIAEVKQQIHEEMEKKDAELEHMKLQCQKFVTENNSLKLEIERLTNETEDLRKINQEQLEKARNIMRRLKEDKRLAIEQAEARIRQAEQSMEEEKEKMLIDLKRGKAEAFSVMQQESEKNLAEQVEAAVLKRDQFWSQKMAAQEEAHGEVLRAKDREKEMALVAMQEEVRQKLREKEDEVRLALEERELQKMAAVTGLDEQKDRLLLQIEELSSAKIELGNRFSKFQEDSERQISNLKERLNQKEAEHSKKIQDLQSDHEEALKREMSVLEQKAAGEIELLKQRHAEEVQCLMDKHEQELQESNADTENYYKSQFESEKEKLESLLSVTAGQLEEIRNSYSQAQAKLRETEQLLLMTEAGKIEQVSDLQINFQQLLDLENSAAPQVFEKADVQLHLVCENLSKELISVREALSASELELSTLKTERAKIQEEQQQRPSQSDQEKKESYSVFVQELKERIAELEEENRGLKRNVENNKIQVEELEKCIQNTLNDKKATESKSQELEAQVGQLHEVIRTLESCQNTVEKEKASLESKLTCLENIVEDLKSSKAELNEKLHGRHEALLQQSAEEKQVLESRASEFASQVDILKEEIDALKKALLSKNDENVALRSVVDDNTGFVSSLESKIEKLTTELEIKSQSNSQNEAALAKSQEKFEKLKNEANAKIKGLKEMKDVLTEQLNQKQKECEEMQHSLKLEQETLMKNYEEQLNKQKLEMQELEQTFKEQFIQKQAKFKERINKLKEHHENILLEKDKNFEDSLKDVMSQKDVGCEDLTDQLEKVKEDQLKSLEEKHQAAINNLIAEWEIKYQTVSNSQSQELNTVTSQYQQQISDLQQQLLEKDSVIQQLTCATAELTQELNNSRAKLDNLQKEVEELKLEMMQQSEKYGSEIESLNLMLTERNTHIQQLTAQLEADKSVSEYEEREQLMSQIESLRKRLNEKEAKLETMAGTISAEQEHLHKQLLRQTELSEDLQAENNALSKQLKDIVGKHETLLQEKVALLTGIKQQMHLLKGEHDTSKDTHTSSSEETLVQDTDTQSLEECFRQLKVEKDTKLHELESELETKVKQITSLQEEITQIQVTSEQKLAEFTQNQAKELDALRLDYDSQISQLSSVNLELKNETDTLKSQLNEIIHSYENRLKDEQMKLETQMVSHNEQVHVLKQQLHDVQDKLQSTLLQSVQEGEEKHLAEIQSQQTVVDRVKQEAEQKMKDLRQKYIAKLKEVQNQASSTIGVLEDTLQMERAAKNDMHDELTRANTRLLQLEEKTGTSRNTIVDLEHKVVEMTALLMSKDSEISKLKADMAESEKNMQEILDETETNCKQINDKLTEAEAKLKEEESNQQQVNYQLLEKLTLLQEMETSIKVMESRCSELETVHRREKEKYEHELQEKSNAFLELQDLFQITQNQLHEEERKNAELDGNLKSTLLALEHVQTEKVNIQGELQQLTAKQMDLQSKLLEVEVTLEKSLTNHSLLMKELETRLSESESQKEQIEHEHEIKLNQLRLAHTSELSALSESLEAQSSSKVTEYKKKAEAYISQIKQQLQDEKAAFIDRHQEDITKLQKTISVLTEEVNDIKLSKEKLISENENMVRNMRSQFEEEMKLKQSVIEEYDQKHQEHIQSELNLKREIDSFLSEKCLLLERMSVIERENSDWKVHYSTQNEELMAKNSELHRKLELLQSDRDEELITLKAELADLKEELENTVNKLQKSSEAVQEEQISNVDEIVNQTNEVLIRKDQQTETHFREALEENEHSRQDLVQEHQRALDELRQEILEKDKYIEQLRMDYQSQIQSFQSSQEKKILELQSELASTKVNHKQEMTALEMRLRVEHQDNQSKDSA</sequence>
<dbReference type="GO" id="GO:0031267">
    <property type="term" value="F:small GTPase binding"/>
    <property type="evidence" value="ECO:0007669"/>
    <property type="project" value="TreeGrafter"/>
</dbReference>
<dbReference type="Proteomes" id="UP000678393">
    <property type="component" value="Unassembled WGS sequence"/>
</dbReference>
<feature type="compositionally biased region" description="Polar residues" evidence="2">
    <location>
        <begin position="27"/>
        <end position="43"/>
    </location>
</feature>
<feature type="compositionally biased region" description="Basic and acidic residues" evidence="2">
    <location>
        <begin position="1144"/>
        <end position="1154"/>
    </location>
</feature>
<feature type="non-terminal residue" evidence="3">
    <location>
        <position position="1972"/>
    </location>
</feature>
<keyword evidence="1" id="KW-0175">Coiled coil</keyword>
<organism evidence="3 4">
    <name type="scientific">Candidula unifasciata</name>
    <dbReference type="NCBI Taxonomy" id="100452"/>
    <lineage>
        <taxon>Eukaryota</taxon>
        <taxon>Metazoa</taxon>
        <taxon>Spiralia</taxon>
        <taxon>Lophotrochozoa</taxon>
        <taxon>Mollusca</taxon>
        <taxon>Gastropoda</taxon>
        <taxon>Heterobranchia</taxon>
        <taxon>Euthyneura</taxon>
        <taxon>Panpulmonata</taxon>
        <taxon>Eupulmonata</taxon>
        <taxon>Stylommatophora</taxon>
        <taxon>Helicina</taxon>
        <taxon>Helicoidea</taxon>
        <taxon>Geomitridae</taxon>
        <taxon>Candidula</taxon>
    </lineage>
</organism>
<evidence type="ECO:0008006" key="5">
    <source>
        <dbReference type="Google" id="ProtNLM"/>
    </source>
</evidence>
<evidence type="ECO:0000313" key="4">
    <source>
        <dbReference type="Proteomes" id="UP000678393"/>
    </source>
</evidence>
<evidence type="ECO:0000313" key="3">
    <source>
        <dbReference type="EMBL" id="CAG5119304.1"/>
    </source>
</evidence>
<dbReference type="OrthoDB" id="5322683at2759"/>
<name>A0A8S3YQB4_9EUPU</name>
<evidence type="ECO:0000256" key="1">
    <source>
        <dbReference type="SAM" id="Coils"/>
    </source>
</evidence>
<feature type="non-terminal residue" evidence="3">
    <location>
        <position position="1"/>
    </location>
</feature>
<reference evidence="3" key="1">
    <citation type="submission" date="2021-04" db="EMBL/GenBank/DDBJ databases">
        <authorList>
            <consortium name="Molecular Ecology Group"/>
        </authorList>
    </citation>
    <scope>NUCLEOTIDE SEQUENCE</scope>
</reference>
<dbReference type="GO" id="GO:0048193">
    <property type="term" value="P:Golgi vesicle transport"/>
    <property type="evidence" value="ECO:0007669"/>
    <property type="project" value="TreeGrafter"/>
</dbReference>
<dbReference type="Gene3D" id="1.10.287.1490">
    <property type="match status" value="1"/>
</dbReference>
<feature type="region of interest" description="Disordered" evidence="2">
    <location>
        <begin position="20"/>
        <end position="44"/>
    </location>
</feature>
<evidence type="ECO:0000256" key="2">
    <source>
        <dbReference type="SAM" id="MobiDB-lite"/>
    </source>
</evidence>
<feature type="coiled-coil region" evidence="1">
    <location>
        <begin position="1052"/>
        <end position="1121"/>
    </location>
</feature>
<dbReference type="EMBL" id="CAJHNH020000683">
    <property type="protein sequence ID" value="CAG5119304.1"/>
    <property type="molecule type" value="Genomic_DNA"/>
</dbReference>
<feature type="coiled-coil region" evidence="1">
    <location>
        <begin position="62"/>
        <end position="228"/>
    </location>
</feature>
<feature type="region of interest" description="Disordered" evidence="2">
    <location>
        <begin position="1144"/>
        <end position="1166"/>
    </location>
</feature>
<feature type="coiled-coil region" evidence="1">
    <location>
        <begin position="1880"/>
        <end position="1918"/>
    </location>
</feature>
<feature type="region of interest" description="Disordered" evidence="2">
    <location>
        <begin position="559"/>
        <end position="578"/>
    </location>
</feature>
<dbReference type="PANTHER" id="PTHR19327">
    <property type="entry name" value="GOLGIN"/>
    <property type="match status" value="1"/>
</dbReference>
<comment type="caution">
    <text evidence="3">The sequence shown here is derived from an EMBL/GenBank/DDBJ whole genome shotgun (WGS) entry which is preliminary data.</text>
</comment>
<feature type="coiled-coil region" evidence="1">
    <location>
        <begin position="1258"/>
        <end position="1303"/>
    </location>
</feature>
<proteinExistence type="predicted"/>